<dbReference type="Proteomes" id="UP001211907">
    <property type="component" value="Unassembled WGS sequence"/>
</dbReference>
<name>A0AAD5SX43_9FUNG</name>
<dbReference type="EMBL" id="JADGJH010001804">
    <property type="protein sequence ID" value="KAJ3109594.1"/>
    <property type="molecule type" value="Genomic_DNA"/>
</dbReference>
<proteinExistence type="predicted"/>
<comment type="caution">
    <text evidence="2">The sequence shown here is derived from an EMBL/GenBank/DDBJ whole genome shotgun (WGS) entry which is preliminary data.</text>
</comment>
<gene>
    <name evidence="2" type="ORF">HK100_003269</name>
</gene>
<feature type="non-terminal residue" evidence="2">
    <location>
        <position position="1"/>
    </location>
</feature>
<feature type="region of interest" description="Disordered" evidence="1">
    <location>
        <begin position="1"/>
        <end position="21"/>
    </location>
</feature>
<feature type="compositionally biased region" description="Low complexity" evidence="1">
    <location>
        <begin position="1"/>
        <end position="15"/>
    </location>
</feature>
<reference evidence="2" key="1">
    <citation type="submission" date="2020-05" db="EMBL/GenBank/DDBJ databases">
        <title>Phylogenomic resolution of chytrid fungi.</title>
        <authorList>
            <person name="Stajich J.E."/>
            <person name="Amses K."/>
            <person name="Simmons R."/>
            <person name="Seto K."/>
            <person name="Myers J."/>
            <person name="Bonds A."/>
            <person name="Quandt C.A."/>
            <person name="Barry K."/>
            <person name="Liu P."/>
            <person name="Grigoriev I."/>
            <person name="Longcore J.E."/>
            <person name="James T.Y."/>
        </authorList>
    </citation>
    <scope>NUCLEOTIDE SEQUENCE</scope>
    <source>
        <strain evidence="2">JEL0513</strain>
    </source>
</reference>
<accession>A0AAD5SX43</accession>
<keyword evidence="3" id="KW-1185">Reference proteome</keyword>
<evidence type="ECO:0000313" key="3">
    <source>
        <dbReference type="Proteomes" id="UP001211907"/>
    </source>
</evidence>
<protein>
    <submittedName>
        <fullName evidence="2">Uncharacterized protein</fullName>
    </submittedName>
</protein>
<organism evidence="2 3">
    <name type="scientific">Physocladia obscura</name>
    <dbReference type="NCBI Taxonomy" id="109957"/>
    <lineage>
        <taxon>Eukaryota</taxon>
        <taxon>Fungi</taxon>
        <taxon>Fungi incertae sedis</taxon>
        <taxon>Chytridiomycota</taxon>
        <taxon>Chytridiomycota incertae sedis</taxon>
        <taxon>Chytridiomycetes</taxon>
        <taxon>Chytridiales</taxon>
        <taxon>Chytriomycetaceae</taxon>
        <taxon>Physocladia</taxon>
    </lineage>
</organism>
<evidence type="ECO:0000313" key="2">
    <source>
        <dbReference type="EMBL" id="KAJ3109594.1"/>
    </source>
</evidence>
<evidence type="ECO:0000256" key="1">
    <source>
        <dbReference type="SAM" id="MobiDB-lite"/>
    </source>
</evidence>
<dbReference type="AlphaFoldDB" id="A0AAD5SX43"/>
<sequence length="125" mass="13609">NNNNNSSNKRNNNTSFTVTNRSESSQDLTFQKLARLDSVFNIGVVAAHQQQQQLQLHQQPVLKVTNTDLVAAGIRSGADLLAADSTTLGSLAGILQNRTRGPSALDFSLLPSILSHAITELKWRK</sequence>